<sequence length="145" mass="16480">MVTYAFWYSESCSHVRPGCQNSSIFPVIVRSGVSENFGYGVNEGCEGRAKVPGTRQGCVLQYLLKYTCALFIEMCRLTTCTYDASRELVLATNISLSPTHPRLGLAGALGRPHHRRHHRCCCYDTRHYHHQYFNRLTAVTLHLLQ</sequence>
<comment type="caution">
    <text evidence="1">The sequence shown here is derived from an EMBL/GenBank/DDBJ whole genome shotgun (WGS) entry which is preliminary data.</text>
</comment>
<reference evidence="1 2" key="1">
    <citation type="submission" date="2019-05" db="EMBL/GenBank/DDBJ databases">
        <title>Another draft genome of Portunus trituberculatus and its Hox gene families provides insights of decapod evolution.</title>
        <authorList>
            <person name="Jeong J.-H."/>
            <person name="Song I."/>
            <person name="Kim S."/>
            <person name="Choi T."/>
            <person name="Kim D."/>
            <person name="Ryu S."/>
            <person name="Kim W."/>
        </authorList>
    </citation>
    <scope>NUCLEOTIDE SEQUENCE [LARGE SCALE GENOMIC DNA]</scope>
    <source>
        <tissue evidence="1">Muscle</tissue>
    </source>
</reference>
<keyword evidence="2" id="KW-1185">Reference proteome</keyword>
<proteinExistence type="predicted"/>
<evidence type="ECO:0000313" key="1">
    <source>
        <dbReference type="EMBL" id="MPC40756.1"/>
    </source>
</evidence>
<dbReference type="AlphaFoldDB" id="A0A5B7F5X2"/>
<protein>
    <submittedName>
        <fullName evidence="1">Uncharacterized protein</fullName>
    </submittedName>
</protein>
<gene>
    <name evidence="1" type="ORF">E2C01_034322</name>
</gene>
<name>A0A5B7F5X2_PORTR</name>
<dbReference type="Proteomes" id="UP000324222">
    <property type="component" value="Unassembled WGS sequence"/>
</dbReference>
<dbReference type="EMBL" id="VSRR010004803">
    <property type="protein sequence ID" value="MPC40756.1"/>
    <property type="molecule type" value="Genomic_DNA"/>
</dbReference>
<organism evidence="1 2">
    <name type="scientific">Portunus trituberculatus</name>
    <name type="common">Swimming crab</name>
    <name type="synonym">Neptunus trituberculatus</name>
    <dbReference type="NCBI Taxonomy" id="210409"/>
    <lineage>
        <taxon>Eukaryota</taxon>
        <taxon>Metazoa</taxon>
        <taxon>Ecdysozoa</taxon>
        <taxon>Arthropoda</taxon>
        <taxon>Crustacea</taxon>
        <taxon>Multicrustacea</taxon>
        <taxon>Malacostraca</taxon>
        <taxon>Eumalacostraca</taxon>
        <taxon>Eucarida</taxon>
        <taxon>Decapoda</taxon>
        <taxon>Pleocyemata</taxon>
        <taxon>Brachyura</taxon>
        <taxon>Eubrachyura</taxon>
        <taxon>Portunoidea</taxon>
        <taxon>Portunidae</taxon>
        <taxon>Portuninae</taxon>
        <taxon>Portunus</taxon>
    </lineage>
</organism>
<accession>A0A5B7F5X2</accession>
<evidence type="ECO:0000313" key="2">
    <source>
        <dbReference type="Proteomes" id="UP000324222"/>
    </source>
</evidence>